<dbReference type="GO" id="GO:0046872">
    <property type="term" value="F:metal ion binding"/>
    <property type="evidence" value="ECO:0007669"/>
    <property type="project" value="UniProtKB-KW"/>
</dbReference>
<evidence type="ECO:0000256" key="5">
    <source>
        <dbReference type="PIRSR" id="PIRSR604294-1"/>
    </source>
</evidence>
<keyword evidence="7" id="KW-1185">Reference proteome</keyword>
<organism evidence="6 7">
    <name type="scientific">Flavobacterium salmonis</name>
    <dbReference type="NCBI Taxonomy" id="2654844"/>
    <lineage>
        <taxon>Bacteria</taxon>
        <taxon>Pseudomonadati</taxon>
        <taxon>Bacteroidota</taxon>
        <taxon>Flavobacteriia</taxon>
        <taxon>Flavobacteriales</taxon>
        <taxon>Flavobacteriaceae</taxon>
        <taxon>Flavobacterium</taxon>
    </lineage>
</organism>
<evidence type="ECO:0000256" key="1">
    <source>
        <dbReference type="ARBA" id="ARBA00006787"/>
    </source>
</evidence>
<keyword evidence="3 6" id="KW-0560">Oxidoreductase</keyword>
<keyword evidence="4 5" id="KW-0408">Iron</keyword>
<comment type="similarity">
    <text evidence="1">Belongs to the carotenoid oxygenase family.</text>
</comment>
<comment type="cofactor">
    <cofactor evidence="5">
        <name>Fe(2+)</name>
        <dbReference type="ChEBI" id="CHEBI:29033"/>
    </cofactor>
    <text evidence="5">Binds 1 Fe(2+) ion per subunit.</text>
</comment>
<dbReference type="Proteomes" id="UP000530060">
    <property type="component" value="Unassembled WGS sequence"/>
</dbReference>
<proteinExistence type="inferred from homology"/>
<feature type="binding site" evidence="5">
    <location>
        <position position="171"/>
    </location>
    <ligand>
        <name>Fe cation</name>
        <dbReference type="ChEBI" id="CHEBI:24875"/>
        <note>catalytic</note>
    </ligand>
</feature>
<keyword evidence="2 5" id="KW-0479">Metal-binding</keyword>
<dbReference type="GO" id="GO:0010436">
    <property type="term" value="F:carotenoid dioxygenase activity"/>
    <property type="evidence" value="ECO:0007669"/>
    <property type="project" value="TreeGrafter"/>
</dbReference>
<dbReference type="PANTHER" id="PTHR10543:SF89">
    <property type="entry name" value="CAROTENOID 9,10(9',10')-CLEAVAGE DIOXYGENASE 1"/>
    <property type="match status" value="1"/>
</dbReference>
<dbReference type="AlphaFoldDB" id="A0A6V6Z6A2"/>
<sequence length="480" mass="54633">MWTNKNPFLQGPYEPLVNEFQIENVHVEGEIPRELNGALYRTGGNQHFKPMNPDQFHWFDGDGMVHAFFLRDGKASYANRLVETDGLKVERSVGHALYNGILGGSGQPQPELPEGAPLIKSVAGINVIKLAGKVLTMHEVDSFYYEIDAHNLDTLGKFDFGGQFKGMITAHSHQDHKTGETLFFSLDNERKELEYFSTNQQGEIVCRQKTAMPITPWCHDFTFTEDFCVFFFGPISFFPRSKDYVPKGKSAWLFDDKAVNGKVLLIHRKTGQTRWFDIGPYTVGHYLNSYQIDDKIIVDATVQNLINIRPGIRPENFFPFPLVDEPSPFSDPELWRIVIDLKTGNITHDRLGDFSAEFVRPNELFYGRKHRYGYMAGVNNRRGDSKGFNCTIKYDYLTGASYFQYLNPDYDMLPGEPIFVPKKGATVEDDGYVLQVWYDPARNASEMVILAADDFDGAPLARIKLDHHVPLGFHGNWIAD</sequence>
<feature type="binding site" evidence="5">
    <location>
        <position position="219"/>
    </location>
    <ligand>
        <name>Fe cation</name>
        <dbReference type="ChEBI" id="CHEBI:24875"/>
        <note>catalytic</note>
    </ligand>
</feature>
<evidence type="ECO:0000256" key="2">
    <source>
        <dbReference type="ARBA" id="ARBA00022723"/>
    </source>
</evidence>
<dbReference type="Pfam" id="PF03055">
    <property type="entry name" value="RPE65"/>
    <property type="match status" value="1"/>
</dbReference>
<gene>
    <name evidence="6" type="ORF">FLAT13_03675</name>
</gene>
<comment type="caution">
    <text evidence="6">The sequence shown here is derived from an EMBL/GenBank/DDBJ whole genome shotgun (WGS) entry which is preliminary data.</text>
</comment>
<dbReference type="EC" id="1.13.11.-" evidence="6"/>
<feature type="binding site" evidence="5">
    <location>
        <position position="474"/>
    </location>
    <ligand>
        <name>Fe cation</name>
        <dbReference type="ChEBI" id="CHEBI:24875"/>
        <note>catalytic</note>
    </ligand>
</feature>
<dbReference type="RefSeq" id="WP_180909914.1">
    <property type="nucleotide sequence ID" value="NZ_CAIJDP010000082.1"/>
</dbReference>
<evidence type="ECO:0000313" key="6">
    <source>
        <dbReference type="EMBL" id="CAD0007175.1"/>
    </source>
</evidence>
<dbReference type="GO" id="GO:0016121">
    <property type="term" value="P:carotene catabolic process"/>
    <property type="evidence" value="ECO:0007669"/>
    <property type="project" value="TreeGrafter"/>
</dbReference>
<name>A0A6V6Z6A2_9FLAO</name>
<dbReference type="EMBL" id="CAIJDP010000082">
    <property type="protein sequence ID" value="CAD0007175.1"/>
    <property type="molecule type" value="Genomic_DNA"/>
</dbReference>
<protein>
    <submittedName>
        <fullName evidence="6">Carotenoid cleavage oxygenase</fullName>
        <ecNumber evidence="6">1.13.11.-</ecNumber>
    </submittedName>
</protein>
<dbReference type="PANTHER" id="PTHR10543">
    <property type="entry name" value="BETA-CAROTENE DIOXYGENASE"/>
    <property type="match status" value="1"/>
</dbReference>
<evidence type="ECO:0000256" key="4">
    <source>
        <dbReference type="ARBA" id="ARBA00023004"/>
    </source>
</evidence>
<accession>A0A6V6Z6A2</accession>
<evidence type="ECO:0000256" key="3">
    <source>
        <dbReference type="ARBA" id="ARBA00023002"/>
    </source>
</evidence>
<reference evidence="6 7" key="1">
    <citation type="submission" date="2020-06" db="EMBL/GenBank/DDBJ databases">
        <authorList>
            <person name="Criscuolo A."/>
        </authorList>
    </citation>
    <scope>NUCLEOTIDE SEQUENCE [LARGE SCALE GENOMIC DNA]</scope>
    <source>
        <strain evidence="7">CIP 111411</strain>
    </source>
</reference>
<dbReference type="InterPro" id="IPR004294">
    <property type="entry name" value="Carotenoid_Oase"/>
</dbReference>
<evidence type="ECO:0000313" key="7">
    <source>
        <dbReference type="Proteomes" id="UP000530060"/>
    </source>
</evidence>
<feature type="binding site" evidence="5">
    <location>
        <position position="285"/>
    </location>
    <ligand>
        <name>Fe cation</name>
        <dbReference type="ChEBI" id="CHEBI:24875"/>
        <note>catalytic</note>
    </ligand>
</feature>